<evidence type="ECO:0000256" key="2">
    <source>
        <dbReference type="ARBA" id="ARBA00022692"/>
    </source>
</evidence>
<feature type="signal peptide" evidence="8">
    <location>
        <begin position="1"/>
        <end position="20"/>
    </location>
</feature>
<dbReference type="PANTHER" id="PTHR13572">
    <property type="entry name" value="ENDO-ALPHA-1,2-MANNOSIDASE"/>
    <property type="match status" value="1"/>
</dbReference>
<evidence type="ECO:0000256" key="3">
    <source>
        <dbReference type="ARBA" id="ARBA00022801"/>
    </source>
</evidence>
<evidence type="ECO:0000256" key="6">
    <source>
        <dbReference type="ARBA" id="ARBA00023034"/>
    </source>
</evidence>
<dbReference type="InterPro" id="IPR026071">
    <property type="entry name" value="Glyco_Hydrolase_99"/>
</dbReference>
<organism evidence="9 10">
    <name type="scientific">Flavobacterium faecale</name>
    <dbReference type="NCBI Taxonomy" id="1355330"/>
    <lineage>
        <taxon>Bacteria</taxon>
        <taxon>Pseudomonadati</taxon>
        <taxon>Bacteroidota</taxon>
        <taxon>Flavobacteriia</taxon>
        <taxon>Flavobacteriales</taxon>
        <taxon>Flavobacteriaceae</taxon>
        <taxon>Flavobacterium</taxon>
    </lineage>
</organism>
<dbReference type="RefSeq" id="WP_108740509.1">
    <property type="nucleotide sequence ID" value="NZ_CP020918.1"/>
</dbReference>
<dbReference type="Gene3D" id="3.20.20.80">
    <property type="entry name" value="Glycosidases"/>
    <property type="match status" value="1"/>
</dbReference>
<keyword evidence="6" id="KW-0333">Golgi apparatus</keyword>
<dbReference type="GO" id="GO:0004559">
    <property type="term" value="F:alpha-mannosidase activity"/>
    <property type="evidence" value="ECO:0007669"/>
    <property type="project" value="TreeGrafter"/>
</dbReference>
<evidence type="ECO:0000256" key="1">
    <source>
        <dbReference type="ARBA" id="ARBA00004323"/>
    </source>
</evidence>
<feature type="chain" id="PRO_5015776006" description="Glycosyl hydrolase family 99" evidence="8">
    <location>
        <begin position="21"/>
        <end position="436"/>
    </location>
</feature>
<sequence>MKIKLQFLSLLMLVFFITNCANDKQEQNSDQTKSIEERINEVYAEAEAETAPMMSVQVAKKNTKKVYVHYMPWFYSKEHDGFWGQQWTMTNRNPDLFNQDGTRQIASHYYPLIGPYSSNDSDLQEYHLLLMKLSGIDGVIFDWYGSRNVHDFENIKKSTESFISEVEEVGLKFSIMYEDKTTQYLTDRRVSSGSIAAATADLQYISKRYFPSKNYLTANNKKLVFLFGPNYIDDPADWDLIASGLSFKPTFMTLWKASDRVGDTAYGEFSWIDRNHLETLNGYYEYAKLKNIVTIGGAYPGFNDYYFEGGWRPDTSQDWTIDQNGTQTLEQTLALSNSYPVEFIQLITWNDFGEGTMIEPTKEFGYSSLETIQEFTGVPYGKSELEIPYKLYQLRKKYQDSPRIQRLLDYAYRSIYALKLSKADRVLTIIEEYYGD</sequence>
<dbReference type="Proteomes" id="UP000244527">
    <property type="component" value="Chromosome"/>
</dbReference>
<gene>
    <name evidence="9" type="ORF">FFWV33_08520</name>
</gene>
<comment type="subcellular location">
    <subcellularLocation>
        <location evidence="1">Golgi apparatus membrane</location>
        <topology evidence="1">Single-pass type II membrane protein</topology>
    </subcellularLocation>
</comment>
<keyword evidence="10" id="KW-1185">Reference proteome</keyword>
<dbReference type="OrthoDB" id="976137at2"/>
<protein>
    <recommendedName>
        <fullName evidence="11">Glycosyl hydrolase family 99</fullName>
    </recommendedName>
</protein>
<evidence type="ECO:0000256" key="4">
    <source>
        <dbReference type="ARBA" id="ARBA00022968"/>
    </source>
</evidence>
<evidence type="ECO:0008006" key="11">
    <source>
        <dbReference type="Google" id="ProtNLM"/>
    </source>
</evidence>
<proteinExistence type="predicted"/>
<evidence type="ECO:0000256" key="5">
    <source>
        <dbReference type="ARBA" id="ARBA00022989"/>
    </source>
</evidence>
<evidence type="ECO:0000256" key="8">
    <source>
        <dbReference type="SAM" id="SignalP"/>
    </source>
</evidence>
<evidence type="ECO:0000256" key="7">
    <source>
        <dbReference type="ARBA" id="ARBA00023136"/>
    </source>
</evidence>
<keyword evidence="2" id="KW-0812">Transmembrane</keyword>
<dbReference type="CDD" id="cd11575">
    <property type="entry name" value="GH99_GH71_like_3"/>
    <property type="match status" value="1"/>
</dbReference>
<keyword evidence="4" id="KW-0735">Signal-anchor</keyword>
<dbReference type="EMBL" id="CP020918">
    <property type="protein sequence ID" value="AWG21571.1"/>
    <property type="molecule type" value="Genomic_DNA"/>
</dbReference>
<reference evidence="9 10" key="1">
    <citation type="submission" date="2017-04" db="EMBL/GenBank/DDBJ databases">
        <title>Compelte genome sequence of WV33.</title>
        <authorList>
            <person name="Lee P.C."/>
        </authorList>
    </citation>
    <scope>NUCLEOTIDE SEQUENCE [LARGE SCALE GENOMIC DNA]</scope>
    <source>
        <strain evidence="9 10">WV33</strain>
    </source>
</reference>
<dbReference type="AlphaFoldDB" id="A0A2S1LCY5"/>
<name>A0A2S1LCY5_9FLAO</name>
<dbReference type="KEGG" id="ffa:FFWV33_08520"/>
<accession>A0A2S1LCY5</accession>
<evidence type="ECO:0000313" key="9">
    <source>
        <dbReference type="EMBL" id="AWG21571.1"/>
    </source>
</evidence>
<keyword evidence="3" id="KW-0378">Hydrolase</keyword>
<keyword evidence="8" id="KW-0732">Signal</keyword>
<keyword evidence="5" id="KW-1133">Transmembrane helix</keyword>
<keyword evidence="7" id="KW-0472">Membrane</keyword>
<evidence type="ECO:0000313" key="10">
    <source>
        <dbReference type="Proteomes" id="UP000244527"/>
    </source>
</evidence>
<dbReference type="PANTHER" id="PTHR13572:SF4">
    <property type="entry name" value="RE57134P"/>
    <property type="match status" value="1"/>
</dbReference>